<reference evidence="8 9" key="1">
    <citation type="submission" date="2019-05" db="EMBL/GenBank/DDBJ databases">
        <authorList>
            <person name="Chen C."/>
        </authorList>
    </citation>
    <scope>NUCLEOTIDE SEQUENCE [LARGE SCALE GENOMIC DNA]</scope>
    <source>
        <strain evidence="8 9">HB172198</strain>
    </source>
</reference>
<evidence type="ECO:0000256" key="1">
    <source>
        <dbReference type="ARBA" id="ARBA00001913"/>
    </source>
</evidence>
<gene>
    <name evidence="8" type="ORF">E6C60_0784</name>
</gene>
<keyword evidence="9" id="KW-1185">Reference proteome</keyword>
<dbReference type="InterPro" id="IPR017850">
    <property type="entry name" value="Alkaline_phosphatase_core_sf"/>
</dbReference>
<dbReference type="PROSITE" id="PS00523">
    <property type="entry name" value="SULFATASE_1"/>
    <property type="match status" value="1"/>
</dbReference>
<name>A0A4P8XGP9_9BACL</name>
<evidence type="ECO:0000256" key="6">
    <source>
        <dbReference type="ARBA" id="ARBA00022837"/>
    </source>
</evidence>
<dbReference type="InterPro" id="IPR024607">
    <property type="entry name" value="Sulfatase_CS"/>
</dbReference>
<organism evidence="8 9">
    <name type="scientific">Paenibacillus algicola</name>
    <dbReference type="NCBI Taxonomy" id="2565926"/>
    <lineage>
        <taxon>Bacteria</taxon>
        <taxon>Bacillati</taxon>
        <taxon>Bacillota</taxon>
        <taxon>Bacilli</taxon>
        <taxon>Bacillales</taxon>
        <taxon>Paenibacillaceae</taxon>
        <taxon>Paenibacillus</taxon>
    </lineage>
</organism>
<evidence type="ECO:0000259" key="7">
    <source>
        <dbReference type="Pfam" id="PF00884"/>
    </source>
</evidence>
<sequence>MEANHTLVNRPNFIFILLDDMGWKDLGCYGSSFYETPHLDRLASEGMRFTDAYAASPVCSPTRASILTGKYPASLGITNWIGGDAKGKLLDAPYLRYLPLEEKSMARALKEHGYRTWNVGKWHMGGKDFYPEKHGFDVNVGGCDWGSPHKGYFSPYGIETLPDGPEGEYLTDRLTDEAIRLIQQKDQAPFFLYLSHYTVHTPIQAKAEDIAKYTEKAKKLGLDQLSAIEEGELFPCEHKKHLRVQRRVIQSDPVYAAMIDNLDWNIGRLLQALEETGQAENTVIIFTSDNGGLATAESSPTCNAPLQEGKGWMYEGGVREPLIVKWPGTIKPGSVCEVPVTSPDFYPTLLEIAGLPLLPEQHSDGISFVPLLKGEDSLEREAIYWHYPHYGNQGGTPGSSIRMGNDKLIEFFEDGRVELYNLLADLGEEHDIAKERPDLAEKLQKKLSQWREQVEAKIPVPNPEYTQSF</sequence>
<accession>A0A4P8XGP9</accession>
<dbReference type="Gene3D" id="3.30.1120.10">
    <property type="match status" value="1"/>
</dbReference>
<evidence type="ECO:0000256" key="3">
    <source>
        <dbReference type="ARBA" id="ARBA00022723"/>
    </source>
</evidence>
<protein>
    <submittedName>
        <fullName evidence="8">Arylsulfatase</fullName>
    </submittedName>
</protein>
<dbReference type="PANTHER" id="PTHR42693">
    <property type="entry name" value="ARYLSULFATASE FAMILY MEMBER"/>
    <property type="match status" value="1"/>
</dbReference>
<dbReference type="EMBL" id="CP040396">
    <property type="protein sequence ID" value="QCT01505.1"/>
    <property type="molecule type" value="Genomic_DNA"/>
</dbReference>
<comment type="similarity">
    <text evidence="2">Belongs to the sulfatase family.</text>
</comment>
<dbReference type="Gene3D" id="3.40.720.10">
    <property type="entry name" value="Alkaline Phosphatase, subunit A"/>
    <property type="match status" value="1"/>
</dbReference>
<feature type="domain" description="Sulfatase N-terminal" evidence="7">
    <location>
        <begin position="11"/>
        <end position="354"/>
    </location>
</feature>
<keyword evidence="4" id="KW-0732">Signal</keyword>
<dbReference type="KEGG" id="palo:E6C60_0784"/>
<dbReference type="Proteomes" id="UP000300879">
    <property type="component" value="Chromosome"/>
</dbReference>
<dbReference type="Pfam" id="PF00884">
    <property type="entry name" value="Sulfatase"/>
    <property type="match status" value="1"/>
</dbReference>
<comment type="cofactor">
    <cofactor evidence="1">
        <name>Ca(2+)</name>
        <dbReference type="ChEBI" id="CHEBI:29108"/>
    </cofactor>
</comment>
<dbReference type="InterPro" id="IPR000917">
    <property type="entry name" value="Sulfatase_N"/>
</dbReference>
<dbReference type="PROSITE" id="PS00149">
    <property type="entry name" value="SULFATASE_2"/>
    <property type="match status" value="1"/>
</dbReference>
<dbReference type="AlphaFoldDB" id="A0A4P8XGP9"/>
<evidence type="ECO:0000256" key="4">
    <source>
        <dbReference type="ARBA" id="ARBA00022729"/>
    </source>
</evidence>
<evidence type="ECO:0000256" key="2">
    <source>
        <dbReference type="ARBA" id="ARBA00008779"/>
    </source>
</evidence>
<dbReference type="PANTHER" id="PTHR42693:SF42">
    <property type="entry name" value="ARYLSULFATASE G"/>
    <property type="match status" value="1"/>
</dbReference>
<evidence type="ECO:0000256" key="5">
    <source>
        <dbReference type="ARBA" id="ARBA00022801"/>
    </source>
</evidence>
<dbReference type="SUPFAM" id="SSF53649">
    <property type="entry name" value="Alkaline phosphatase-like"/>
    <property type="match status" value="1"/>
</dbReference>
<evidence type="ECO:0000313" key="9">
    <source>
        <dbReference type="Proteomes" id="UP000300879"/>
    </source>
</evidence>
<dbReference type="InterPro" id="IPR050738">
    <property type="entry name" value="Sulfatase"/>
</dbReference>
<dbReference type="CDD" id="cd16144">
    <property type="entry name" value="ARS_like"/>
    <property type="match status" value="1"/>
</dbReference>
<proteinExistence type="inferred from homology"/>
<dbReference type="RefSeq" id="WP_217496374.1">
    <property type="nucleotide sequence ID" value="NZ_CP040396.1"/>
</dbReference>
<evidence type="ECO:0000313" key="8">
    <source>
        <dbReference type="EMBL" id="QCT01505.1"/>
    </source>
</evidence>
<dbReference type="GO" id="GO:0004065">
    <property type="term" value="F:arylsulfatase activity"/>
    <property type="evidence" value="ECO:0007669"/>
    <property type="project" value="TreeGrafter"/>
</dbReference>
<keyword evidence="5" id="KW-0378">Hydrolase</keyword>
<keyword evidence="6" id="KW-0106">Calcium</keyword>
<keyword evidence="3" id="KW-0479">Metal-binding</keyword>
<dbReference type="GO" id="GO:0046872">
    <property type="term" value="F:metal ion binding"/>
    <property type="evidence" value="ECO:0007669"/>
    <property type="project" value="UniProtKB-KW"/>
</dbReference>